<accession>A0A0E9RM49</accession>
<evidence type="ECO:0000313" key="1">
    <source>
        <dbReference type="EMBL" id="JAH29530.1"/>
    </source>
</evidence>
<dbReference type="AlphaFoldDB" id="A0A0E9RM49"/>
<reference evidence="1" key="2">
    <citation type="journal article" date="2015" name="Fish Shellfish Immunol.">
        <title>Early steps in the European eel (Anguilla anguilla)-Vibrio vulnificus interaction in the gills: Role of the RtxA13 toxin.</title>
        <authorList>
            <person name="Callol A."/>
            <person name="Pajuelo D."/>
            <person name="Ebbesson L."/>
            <person name="Teles M."/>
            <person name="MacKenzie S."/>
            <person name="Amaro C."/>
        </authorList>
    </citation>
    <scope>NUCLEOTIDE SEQUENCE</scope>
</reference>
<organism evidence="1">
    <name type="scientific">Anguilla anguilla</name>
    <name type="common">European freshwater eel</name>
    <name type="synonym">Muraena anguilla</name>
    <dbReference type="NCBI Taxonomy" id="7936"/>
    <lineage>
        <taxon>Eukaryota</taxon>
        <taxon>Metazoa</taxon>
        <taxon>Chordata</taxon>
        <taxon>Craniata</taxon>
        <taxon>Vertebrata</taxon>
        <taxon>Euteleostomi</taxon>
        <taxon>Actinopterygii</taxon>
        <taxon>Neopterygii</taxon>
        <taxon>Teleostei</taxon>
        <taxon>Anguilliformes</taxon>
        <taxon>Anguillidae</taxon>
        <taxon>Anguilla</taxon>
    </lineage>
</organism>
<dbReference type="EMBL" id="GBXM01079047">
    <property type="protein sequence ID" value="JAH29530.1"/>
    <property type="molecule type" value="Transcribed_RNA"/>
</dbReference>
<sequence>MELAVCVYCQFSFPPLLENCKFNRISYNVYNLNNYLFTAGLLSSNELHFHYTAAENVPWY</sequence>
<name>A0A0E9RM49_ANGAN</name>
<reference evidence="1" key="1">
    <citation type="submission" date="2014-11" db="EMBL/GenBank/DDBJ databases">
        <authorList>
            <person name="Amaro Gonzalez C."/>
        </authorList>
    </citation>
    <scope>NUCLEOTIDE SEQUENCE</scope>
</reference>
<protein>
    <submittedName>
        <fullName evidence="1">Uncharacterized protein</fullName>
    </submittedName>
</protein>
<proteinExistence type="predicted"/>